<keyword evidence="8" id="KW-1185">Reference proteome</keyword>
<feature type="transmembrane region" description="Helical" evidence="6">
    <location>
        <begin position="70"/>
        <end position="88"/>
    </location>
</feature>
<protein>
    <submittedName>
        <fullName evidence="7">L-lysine exporter family protein LysE/ArgO</fullName>
    </submittedName>
</protein>
<evidence type="ECO:0000256" key="4">
    <source>
        <dbReference type="ARBA" id="ARBA00022989"/>
    </source>
</evidence>
<evidence type="ECO:0000256" key="5">
    <source>
        <dbReference type="ARBA" id="ARBA00023136"/>
    </source>
</evidence>
<reference evidence="7 8" key="1">
    <citation type="submission" date="2020-08" db="EMBL/GenBank/DDBJ databases">
        <title>Genomic Encyclopedia of Type Strains, Phase IV (KMG-IV): sequencing the most valuable type-strain genomes for metagenomic binning, comparative biology and taxonomic classification.</title>
        <authorList>
            <person name="Goeker M."/>
        </authorList>
    </citation>
    <scope>NUCLEOTIDE SEQUENCE [LARGE SCALE GENOMIC DNA]</scope>
    <source>
        <strain evidence="7 8">DSM 25966</strain>
    </source>
</reference>
<dbReference type="GO" id="GO:0005886">
    <property type="term" value="C:plasma membrane"/>
    <property type="evidence" value="ECO:0007669"/>
    <property type="project" value="UniProtKB-SubCell"/>
</dbReference>
<dbReference type="GO" id="GO:0015171">
    <property type="term" value="F:amino acid transmembrane transporter activity"/>
    <property type="evidence" value="ECO:0007669"/>
    <property type="project" value="TreeGrafter"/>
</dbReference>
<dbReference type="PANTHER" id="PTHR30086">
    <property type="entry name" value="ARGININE EXPORTER PROTEIN ARGO"/>
    <property type="match status" value="1"/>
</dbReference>
<keyword evidence="4 6" id="KW-1133">Transmembrane helix</keyword>
<organism evidence="7 8">
    <name type="scientific">Kaistia hirudinis</name>
    <dbReference type="NCBI Taxonomy" id="1293440"/>
    <lineage>
        <taxon>Bacteria</taxon>
        <taxon>Pseudomonadati</taxon>
        <taxon>Pseudomonadota</taxon>
        <taxon>Alphaproteobacteria</taxon>
        <taxon>Hyphomicrobiales</taxon>
        <taxon>Kaistiaceae</taxon>
        <taxon>Kaistia</taxon>
    </lineage>
</organism>
<sequence>MDMLAAATEGFLLGASLIVAIGAQNAFVLRQGLARRQVFVVTTFCFLADALLISFGVAGVGSLVRSSPGLLWVVTLAGAAFLLTYGAMALRRALHPGNLSAASAAQSRLGTALATAAALTFLNPHVYLDTVVLLGSLSARHAGAARVAFGAGAAMASAVWFYGLGFGARFAAPLFARPAAWRILDGAIAIIMASIALSLLAQVF</sequence>
<comment type="caution">
    <text evidence="7">The sequence shown here is derived from an EMBL/GenBank/DDBJ whole genome shotgun (WGS) entry which is preliminary data.</text>
</comment>
<dbReference type="EMBL" id="JACIDS010000002">
    <property type="protein sequence ID" value="MBB3930624.1"/>
    <property type="molecule type" value="Genomic_DNA"/>
</dbReference>
<accession>A0A840AMV6</accession>
<feature type="transmembrane region" description="Helical" evidence="6">
    <location>
        <begin position="39"/>
        <end position="64"/>
    </location>
</feature>
<name>A0A840AMV6_9HYPH</name>
<evidence type="ECO:0000256" key="2">
    <source>
        <dbReference type="ARBA" id="ARBA00022475"/>
    </source>
</evidence>
<evidence type="ECO:0000256" key="1">
    <source>
        <dbReference type="ARBA" id="ARBA00004651"/>
    </source>
</evidence>
<dbReference type="AlphaFoldDB" id="A0A840AMV6"/>
<dbReference type="PANTHER" id="PTHR30086:SF20">
    <property type="entry name" value="ARGININE EXPORTER PROTEIN ARGO-RELATED"/>
    <property type="match status" value="1"/>
</dbReference>
<feature type="transmembrane region" description="Helical" evidence="6">
    <location>
        <begin position="183"/>
        <end position="203"/>
    </location>
</feature>
<feature type="transmembrane region" description="Helical" evidence="6">
    <location>
        <begin position="109"/>
        <end position="127"/>
    </location>
</feature>
<dbReference type="InterPro" id="IPR001123">
    <property type="entry name" value="LeuE-type"/>
</dbReference>
<evidence type="ECO:0000313" key="8">
    <source>
        <dbReference type="Proteomes" id="UP000553963"/>
    </source>
</evidence>
<dbReference type="Proteomes" id="UP000553963">
    <property type="component" value="Unassembled WGS sequence"/>
</dbReference>
<evidence type="ECO:0000256" key="6">
    <source>
        <dbReference type="SAM" id="Phobius"/>
    </source>
</evidence>
<keyword evidence="5 6" id="KW-0472">Membrane</keyword>
<dbReference type="Pfam" id="PF01810">
    <property type="entry name" value="LysE"/>
    <property type="match status" value="1"/>
</dbReference>
<comment type="subcellular location">
    <subcellularLocation>
        <location evidence="1">Cell membrane</location>
        <topology evidence="1">Multi-pass membrane protein</topology>
    </subcellularLocation>
</comment>
<gene>
    <name evidence="7" type="ORF">GGR25_001663</name>
</gene>
<keyword evidence="2" id="KW-1003">Cell membrane</keyword>
<keyword evidence="3 6" id="KW-0812">Transmembrane</keyword>
<feature type="transmembrane region" description="Helical" evidence="6">
    <location>
        <begin position="147"/>
        <end position="171"/>
    </location>
</feature>
<evidence type="ECO:0000256" key="3">
    <source>
        <dbReference type="ARBA" id="ARBA00022692"/>
    </source>
</evidence>
<feature type="transmembrane region" description="Helical" evidence="6">
    <location>
        <begin position="6"/>
        <end position="27"/>
    </location>
</feature>
<evidence type="ECO:0000313" key="7">
    <source>
        <dbReference type="EMBL" id="MBB3930624.1"/>
    </source>
</evidence>
<proteinExistence type="predicted"/>